<comment type="caution">
    <text evidence="2">The sequence shown here is derived from an EMBL/GenBank/DDBJ whole genome shotgun (WGS) entry which is preliminary data.</text>
</comment>
<accession>A0A9P9HAF4</accession>
<name>A0A9P9HAF4_FUSRE</name>
<feature type="compositionally biased region" description="Basic and acidic residues" evidence="1">
    <location>
        <begin position="21"/>
        <end position="34"/>
    </location>
</feature>
<dbReference type="AlphaFoldDB" id="A0A9P9HAF4"/>
<sequence length="92" mass="10420">MQLCASRASFSLVRHPIARQTEERINKRTNERTTNRSQEQANNQARLYTWGYFECTGDSWPHPLDQESSSLLPTASISFIRLPPASIAAAKL</sequence>
<reference evidence="2" key="1">
    <citation type="journal article" date="2021" name="Nat. Commun.">
        <title>Genetic determinants of endophytism in the Arabidopsis root mycobiome.</title>
        <authorList>
            <person name="Mesny F."/>
            <person name="Miyauchi S."/>
            <person name="Thiergart T."/>
            <person name="Pickel B."/>
            <person name="Atanasova L."/>
            <person name="Karlsson M."/>
            <person name="Huettel B."/>
            <person name="Barry K.W."/>
            <person name="Haridas S."/>
            <person name="Chen C."/>
            <person name="Bauer D."/>
            <person name="Andreopoulos W."/>
            <person name="Pangilinan J."/>
            <person name="LaButti K."/>
            <person name="Riley R."/>
            <person name="Lipzen A."/>
            <person name="Clum A."/>
            <person name="Drula E."/>
            <person name="Henrissat B."/>
            <person name="Kohler A."/>
            <person name="Grigoriev I.V."/>
            <person name="Martin F.M."/>
            <person name="Hacquard S."/>
        </authorList>
    </citation>
    <scope>NUCLEOTIDE SEQUENCE</scope>
    <source>
        <strain evidence="2">MPI-CAGE-AT-0023</strain>
    </source>
</reference>
<proteinExistence type="predicted"/>
<keyword evidence="3" id="KW-1185">Reference proteome</keyword>
<feature type="region of interest" description="Disordered" evidence="1">
    <location>
        <begin position="21"/>
        <end position="41"/>
    </location>
</feature>
<evidence type="ECO:0000313" key="3">
    <source>
        <dbReference type="Proteomes" id="UP000720189"/>
    </source>
</evidence>
<dbReference type="EMBL" id="JAGMUX010000007">
    <property type="protein sequence ID" value="KAH7253457.1"/>
    <property type="molecule type" value="Genomic_DNA"/>
</dbReference>
<evidence type="ECO:0000256" key="1">
    <source>
        <dbReference type="SAM" id="MobiDB-lite"/>
    </source>
</evidence>
<dbReference type="Proteomes" id="UP000720189">
    <property type="component" value="Unassembled WGS sequence"/>
</dbReference>
<dbReference type="GeneID" id="70215702"/>
<protein>
    <submittedName>
        <fullName evidence="2">Uncharacterized protein</fullName>
    </submittedName>
</protein>
<organism evidence="2 3">
    <name type="scientific">Fusarium redolens</name>
    <dbReference type="NCBI Taxonomy" id="48865"/>
    <lineage>
        <taxon>Eukaryota</taxon>
        <taxon>Fungi</taxon>
        <taxon>Dikarya</taxon>
        <taxon>Ascomycota</taxon>
        <taxon>Pezizomycotina</taxon>
        <taxon>Sordariomycetes</taxon>
        <taxon>Hypocreomycetidae</taxon>
        <taxon>Hypocreales</taxon>
        <taxon>Nectriaceae</taxon>
        <taxon>Fusarium</taxon>
        <taxon>Fusarium redolens species complex</taxon>
    </lineage>
</organism>
<gene>
    <name evidence="2" type="ORF">BKA55DRAFT_338704</name>
</gene>
<evidence type="ECO:0000313" key="2">
    <source>
        <dbReference type="EMBL" id="KAH7253457.1"/>
    </source>
</evidence>
<dbReference type="RefSeq" id="XP_046049704.1">
    <property type="nucleotide sequence ID" value="XM_046185748.1"/>
</dbReference>